<keyword evidence="4" id="KW-1185">Reference proteome</keyword>
<name>A0A2A2AIS7_9BURK</name>
<accession>A0A2A2AIS7</accession>
<evidence type="ECO:0000256" key="2">
    <source>
        <dbReference type="SAM" id="SignalP"/>
    </source>
</evidence>
<dbReference type="CDD" id="cd13666">
    <property type="entry name" value="PBP2_TRAP_DctP_like_1"/>
    <property type="match status" value="1"/>
</dbReference>
<protein>
    <submittedName>
        <fullName evidence="3">C4-dicarboxylate ABC transporter substrate-binding protein</fullName>
    </submittedName>
</protein>
<dbReference type="InterPro" id="IPR038404">
    <property type="entry name" value="TRAP_DctP_sf"/>
</dbReference>
<evidence type="ECO:0000256" key="1">
    <source>
        <dbReference type="ARBA" id="ARBA00022729"/>
    </source>
</evidence>
<dbReference type="Pfam" id="PF03480">
    <property type="entry name" value="DctP"/>
    <property type="match status" value="1"/>
</dbReference>
<dbReference type="GO" id="GO:0055085">
    <property type="term" value="P:transmembrane transport"/>
    <property type="evidence" value="ECO:0007669"/>
    <property type="project" value="InterPro"/>
</dbReference>
<dbReference type="NCBIfam" id="NF037995">
    <property type="entry name" value="TRAP_S1"/>
    <property type="match status" value="1"/>
</dbReference>
<dbReference type="PANTHER" id="PTHR33376">
    <property type="match status" value="1"/>
</dbReference>
<dbReference type="Gene3D" id="3.40.190.170">
    <property type="entry name" value="Bacterial extracellular solute-binding protein, family 7"/>
    <property type="match status" value="1"/>
</dbReference>
<feature type="chain" id="PRO_5012471633" evidence="2">
    <location>
        <begin position="26"/>
        <end position="380"/>
    </location>
</feature>
<dbReference type="InterPro" id="IPR018389">
    <property type="entry name" value="DctP_fam"/>
</dbReference>
<reference evidence="3 4" key="1">
    <citation type="submission" date="2017-08" db="EMBL/GenBank/DDBJ databases">
        <title>WGS of Clinical strains of the CDC Group NO-1 linked to zoonotic infections in humans.</title>
        <authorList>
            <person name="Bernier A.-M."/>
            <person name="Bernard K."/>
        </authorList>
    </citation>
    <scope>NUCLEOTIDE SEQUENCE [LARGE SCALE GENOMIC DNA]</scope>
    <source>
        <strain evidence="3 4">NML00-0135</strain>
    </source>
</reference>
<keyword evidence="1 2" id="KW-0732">Signal</keyword>
<comment type="caution">
    <text evidence="3">The sequence shown here is derived from an EMBL/GenBank/DDBJ whole genome shotgun (WGS) entry which is preliminary data.</text>
</comment>
<dbReference type="RefSeq" id="WP_095539256.1">
    <property type="nucleotide sequence ID" value="NZ_NSJB01000002.1"/>
</dbReference>
<dbReference type="PANTHER" id="PTHR33376:SF15">
    <property type="entry name" value="BLL6794 PROTEIN"/>
    <property type="match status" value="1"/>
</dbReference>
<dbReference type="AlphaFoldDB" id="A0A2A2AIS7"/>
<dbReference type="Proteomes" id="UP000218054">
    <property type="component" value="Unassembled WGS sequence"/>
</dbReference>
<evidence type="ECO:0000313" key="4">
    <source>
        <dbReference type="Proteomes" id="UP000218054"/>
    </source>
</evidence>
<evidence type="ECO:0000313" key="3">
    <source>
        <dbReference type="EMBL" id="PAT37687.1"/>
    </source>
</evidence>
<organism evidence="3 4">
    <name type="scientific">Vandammella animalimorsus</name>
    <dbReference type="NCBI Taxonomy" id="2029117"/>
    <lineage>
        <taxon>Bacteria</taxon>
        <taxon>Pseudomonadati</taxon>
        <taxon>Pseudomonadota</taxon>
        <taxon>Betaproteobacteria</taxon>
        <taxon>Burkholderiales</taxon>
        <taxon>Comamonadaceae</taxon>
        <taxon>Vandammella</taxon>
    </lineage>
</organism>
<feature type="signal peptide" evidence="2">
    <location>
        <begin position="1"/>
        <end position="25"/>
    </location>
</feature>
<sequence>MPPRRARHTLLTLAIALWATTNSHAQQVQNITATNWMATSHVLNRENYQKWAQDVAKASGERMKIEVHSSGSLVPARTTMQGVRDGVAAVGIVYPPYTPSEFPLNNVLNDLVFVSDDDMAAAFAYTELNLKNAALQAEWRKNGGLFLGGYSTPVYNLLCSRKTIRDVNDAQGLKIRTAGGAQNAWIKALGAIPVSVPSSDIYTGLERGSIDCTMSDPSNLGTSYRFWEVAKTVTRLPMGVVVGANYVFNTKDWKSYSDEQRRILIDTIAWGIARSQVGYHNEVEIALKGARERGLDMVEPSAALNEKLAQFKRDLAKNLPQQAMQERKVADPTALIQDYLSAEQKWKQLLQGIDRSSAEAVHKVLSDNLYQQLDPASYGL</sequence>
<proteinExistence type="predicted"/>
<dbReference type="EMBL" id="NSJB01000002">
    <property type="protein sequence ID" value="PAT37687.1"/>
    <property type="molecule type" value="Genomic_DNA"/>
</dbReference>
<gene>
    <name evidence="3" type="ORF">CK625_05305</name>
</gene>